<dbReference type="InterPro" id="IPR000845">
    <property type="entry name" value="Nucleoside_phosphorylase_d"/>
</dbReference>
<evidence type="ECO:0000313" key="13">
    <source>
        <dbReference type="EMBL" id="CDL38313.1"/>
    </source>
</evidence>
<evidence type="ECO:0000256" key="5">
    <source>
        <dbReference type="ARBA" id="ARBA00011888"/>
    </source>
</evidence>
<comment type="similarity">
    <text evidence="3 11">Belongs to the PNP/UDP phosphorylase family.</text>
</comment>
<evidence type="ECO:0000256" key="4">
    <source>
        <dbReference type="ARBA" id="ARBA00011643"/>
    </source>
</evidence>
<keyword evidence="7" id="KW-0963">Cytoplasm</keyword>
<comment type="caution">
    <text evidence="13">The sequence shown here is derived from an EMBL/GenBank/DDBJ whole genome shotgun (WGS) entry which is preliminary data.</text>
</comment>
<evidence type="ECO:0000256" key="3">
    <source>
        <dbReference type="ARBA" id="ARBA00010456"/>
    </source>
</evidence>
<feature type="domain" description="Nucleoside phosphorylase" evidence="12">
    <location>
        <begin position="20"/>
        <end position="243"/>
    </location>
</feature>
<dbReference type="PANTHER" id="PTHR43691:SF11">
    <property type="entry name" value="FI09636P-RELATED"/>
    <property type="match status" value="1"/>
</dbReference>
<dbReference type="InterPro" id="IPR010058">
    <property type="entry name" value="Uridine_phosphorylase"/>
</dbReference>
<comment type="subunit">
    <text evidence="4">Homohexamer.</text>
</comment>
<dbReference type="GO" id="GO:0004850">
    <property type="term" value="F:uridine phosphorylase activity"/>
    <property type="evidence" value="ECO:0007669"/>
    <property type="project" value="UniProtKB-EC"/>
</dbReference>
<evidence type="ECO:0000259" key="12">
    <source>
        <dbReference type="Pfam" id="PF01048"/>
    </source>
</evidence>
<protein>
    <recommendedName>
        <fullName evidence="6 11">Uridine phosphorylase</fullName>
        <ecNumber evidence="5 11">2.4.2.3</ecNumber>
    </recommendedName>
</protein>
<dbReference type="Gene3D" id="3.40.50.1580">
    <property type="entry name" value="Nucleoside phosphorylase domain"/>
    <property type="match status" value="1"/>
</dbReference>
<accession>A0A7G2IP80</accession>
<dbReference type="Pfam" id="PF01048">
    <property type="entry name" value="PNP_UDP_1"/>
    <property type="match status" value="1"/>
</dbReference>
<sequence length="307" mass="33662">MSKSDVFHLGLTKSDLQGATLAIVPGDPERVEKIAALMDKPVKLASHREFTTWRAELDGKAVIVCSTGIGGPSTSIAVEELAQLGIRTFLRIGTTGAIQPHINVGDVLVTTASVRLDGASLHFAPMEFPAVADFECTTALVEAAKSIGATTHVGVTASSDTFYPGQERYDTFSGRVVSRFKGSMEEWQSMGVMNYEMESATLLTMCASQGLRAGMVAGVIVNRTQQEIPNAETMKQTESHAVKIVVEAARRFTVILPSIQKGRRVRPFLFCVVPRRKFLLNWTFYTAQFYFVRVSRCCKGALWIFQL</sequence>
<evidence type="ECO:0000256" key="9">
    <source>
        <dbReference type="ARBA" id="ARBA00022679"/>
    </source>
</evidence>
<dbReference type="GO" id="GO:0005829">
    <property type="term" value="C:cytosol"/>
    <property type="evidence" value="ECO:0007669"/>
    <property type="project" value="TreeGrafter"/>
</dbReference>
<evidence type="ECO:0000256" key="8">
    <source>
        <dbReference type="ARBA" id="ARBA00022676"/>
    </source>
</evidence>
<dbReference type="GO" id="GO:0009164">
    <property type="term" value="P:nucleoside catabolic process"/>
    <property type="evidence" value="ECO:0007669"/>
    <property type="project" value="UniProtKB-ARBA"/>
</dbReference>
<comment type="pathway">
    <text evidence="2 11">Pyrimidine metabolism; UMP biosynthesis via salvage pathway; uracil from uridine (phosphorylase route): step 1/1.</text>
</comment>
<proteinExistence type="inferred from homology"/>
<dbReference type="EC" id="2.4.2.3" evidence="5 11"/>
<evidence type="ECO:0000256" key="1">
    <source>
        <dbReference type="ARBA" id="ARBA00004496"/>
    </source>
</evidence>
<name>A0A7G2IP80_CITFR</name>
<dbReference type="InterPro" id="IPR035994">
    <property type="entry name" value="Nucleoside_phosphorylase_sf"/>
</dbReference>
<dbReference type="Proteomes" id="UP000019194">
    <property type="component" value="Unassembled WGS sequence"/>
</dbReference>
<keyword evidence="9 11" id="KW-0808">Transferase</keyword>
<dbReference type="InterPro" id="IPR018016">
    <property type="entry name" value="Nucleoside_phosphorylase_CS"/>
</dbReference>
<dbReference type="EMBL" id="CBWP010000039">
    <property type="protein sequence ID" value="CDL38313.1"/>
    <property type="molecule type" value="Genomic_DNA"/>
</dbReference>
<evidence type="ECO:0000313" key="14">
    <source>
        <dbReference type="Proteomes" id="UP000019194"/>
    </source>
</evidence>
<keyword evidence="8 11" id="KW-0328">Glycosyltransferase</keyword>
<dbReference type="NCBIfam" id="TIGR01718">
    <property type="entry name" value="Uridine-psphlse"/>
    <property type="match status" value="1"/>
</dbReference>
<evidence type="ECO:0000256" key="6">
    <source>
        <dbReference type="ARBA" id="ARBA00021980"/>
    </source>
</evidence>
<dbReference type="NCBIfam" id="NF008383">
    <property type="entry name" value="PRK11178.1"/>
    <property type="match status" value="1"/>
</dbReference>
<dbReference type="SUPFAM" id="SSF53167">
    <property type="entry name" value="Purine and uridine phosphorylases"/>
    <property type="match status" value="1"/>
</dbReference>
<comment type="subcellular location">
    <subcellularLocation>
        <location evidence="1">Cytoplasm</location>
    </subcellularLocation>
</comment>
<dbReference type="PANTHER" id="PTHR43691">
    <property type="entry name" value="URIDINE PHOSPHORYLASE"/>
    <property type="match status" value="1"/>
</dbReference>
<evidence type="ECO:0000256" key="11">
    <source>
        <dbReference type="RuleBase" id="RU361131"/>
    </source>
</evidence>
<dbReference type="PROSITE" id="PS01232">
    <property type="entry name" value="PNP_UDP_1"/>
    <property type="match status" value="1"/>
</dbReference>
<evidence type="ECO:0000256" key="2">
    <source>
        <dbReference type="ARBA" id="ARBA00004825"/>
    </source>
</evidence>
<dbReference type="UniPathway" id="UPA00574">
    <property type="reaction ID" value="UER00633"/>
</dbReference>
<evidence type="ECO:0000256" key="10">
    <source>
        <dbReference type="ARBA" id="ARBA00048447"/>
    </source>
</evidence>
<dbReference type="FunFam" id="3.40.50.1580:FF:000003">
    <property type="entry name" value="Uridine phosphorylase"/>
    <property type="match status" value="1"/>
</dbReference>
<dbReference type="GO" id="GO:0044206">
    <property type="term" value="P:UMP salvage"/>
    <property type="evidence" value="ECO:0007669"/>
    <property type="project" value="UniProtKB-UniPathway"/>
</dbReference>
<dbReference type="GO" id="GO:0009166">
    <property type="term" value="P:nucleotide catabolic process"/>
    <property type="evidence" value="ECO:0007669"/>
    <property type="project" value="InterPro"/>
</dbReference>
<comment type="function">
    <text evidence="11">Catalyzes the reversible phosphorylytic cleavage of uridine to uracil and ribose-1-phosphate.</text>
</comment>
<reference evidence="13 14" key="1">
    <citation type="submission" date="2013-10" db="EMBL/GenBank/DDBJ databases">
        <title>Antibiotic resistance diversity of beta-lactamase producers in the General Hospital Vienna.</title>
        <authorList>
            <person name="Barisic I."/>
            <person name="Mitteregger D."/>
            <person name="Hirschl A.M."/>
            <person name="Noehammer C."/>
            <person name="Wiesinger-Mayr H."/>
        </authorList>
    </citation>
    <scope>NUCLEOTIDE SEQUENCE [LARGE SCALE GENOMIC DNA]</scope>
    <source>
        <strain evidence="13 14">ISC11</strain>
    </source>
</reference>
<dbReference type="CDD" id="cd17767">
    <property type="entry name" value="UP_EcUdp-like"/>
    <property type="match status" value="1"/>
</dbReference>
<evidence type="ECO:0000256" key="7">
    <source>
        <dbReference type="ARBA" id="ARBA00022490"/>
    </source>
</evidence>
<dbReference type="AlphaFoldDB" id="A0A7G2IP80"/>
<organism evidence="13 14">
    <name type="scientific">Citrobacter freundii</name>
    <dbReference type="NCBI Taxonomy" id="546"/>
    <lineage>
        <taxon>Bacteria</taxon>
        <taxon>Pseudomonadati</taxon>
        <taxon>Pseudomonadota</taxon>
        <taxon>Gammaproteobacteria</taxon>
        <taxon>Enterobacterales</taxon>
        <taxon>Enterobacteriaceae</taxon>
        <taxon>Citrobacter</taxon>
        <taxon>Citrobacter freundii complex</taxon>
    </lineage>
</organism>
<comment type="catalytic activity">
    <reaction evidence="10 11">
        <text>uridine + phosphate = alpha-D-ribose 1-phosphate + uracil</text>
        <dbReference type="Rhea" id="RHEA:24388"/>
        <dbReference type="ChEBI" id="CHEBI:16704"/>
        <dbReference type="ChEBI" id="CHEBI:17568"/>
        <dbReference type="ChEBI" id="CHEBI:43474"/>
        <dbReference type="ChEBI" id="CHEBI:57720"/>
        <dbReference type="EC" id="2.4.2.3"/>
    </reaction>
</comment>